<keyword evidence="4 5" id="KW-0408">Iron</keyword>
<dbReference type="InterPro" id="IPR044861">
    <property type="entry name" value="IPNS-like_FE2OG_OXY"/>
</dbReference>
<evidence type="ECO:0000256" key="2">
    <source>
        <dbReference type="ARBA" id="ARBA00022723"/>
    </source>
</evidence>
<dbReference type="InterPro" id="IPR027443">
    <property type="entry name" value="IPNS-like_sf"/>
</dbReference>
<organism evidence="7 8">
    <name type="scientific">Brassica rapa subsp. trilocularis</name>
    <dbReference type="NCBI Taxonomy" id="1813537"/>
    <lineage>
        <taxon>Eukaryota</taxon>
        <taxon>Viridiplantae</taxon>
        <taxon>Streptophyta</taxon>
        <taxon>Embryophyta</taxon>
        <taxon>Tracheophyta</taxon>
        <taxon>Spermatophyta</taxon>
        <taxon>Magnoliopsida</taxon>
        <taxon>eudicotyledons</taxon>
        <taxon>Gunneridae</taxon>
        <taxon>Pentapetalae</taxon>
        <taxon>rosids</taxon>
        <taxon>malvids</taxon>
        <taxon>Brassicales</taxon>
        <taxon>Brassicaceae</taxon>
        <taxon>Brassiceae</taxon>
        <taxon>Brassica</taxon>
    </lineage>
</organism>
<keyword evidence="2 5" id="KW-0479">Metal-binding</keyword>
<dbReference type="PROSITE" id="PS51471">
    <property type="entry name" value="FE2OG_OXY"/>
    <property type="match status" value="1"/>
</dbReference>
<dbReference type="Pfam" id="PF03171">
    <property type="entry name" value="2OG-FeII_Oxy"/>
    <property type="match status" value="1"/>
</dbReference>
<evidence type="ECO:0000256" key="3">
    <source>
        <dbReference type="ARBA" id="ARBA00023002"/>
    </source>
</evidence>
<evidence type="ECO:0000313" key="7">
    <source>
        <dbReference type="EMBL" id="KAG5391228.1"/>
    </source>
</evidence>
<dbReference type="InterPro" id="IPR026992">
    <property type="entry name" value="DIOX_N"/>
</dbReference>
<dbReference type="EMBL" id="JADBGQ010000007">
    <property type="protein sequence ID" value="KAG5391228.1"/>
    <property type="molecule type" value="Genomic_DNA"/>
</dbReference>
<feature type="domain" description="Fe2OG dioxygenase" evidence="6">
    <location>
        <begin position="176"/>
        <end position="276"/>
    </location>
</feature>
<evidence type="ECO:0000313" key="8">
    <source>
        <dbReference type="Proteomes" id="UP000823674"/>
    </source>
</evidence>
<keyword evidence="8" id="KW-1185">Reference proteome</keyword>
<gene>
    <name evidence="7" type="primary">A08p045700.1_BraROA</name>
    <name evidence="7" type="ORF">IGI04_032769</name>
</gene>
<evidence type="ECO:0000256" key="1">
    <source>
        <dbReference type="ARBA" id="ARBA00008056"/>
    </source>
</evidence>
<dbReference type="Proteomes" id="UP000823674">
    <property type="component" value="Chromosome A08"/>
</dbReference>
<dbReference type="PANTHER" id="PTHR10209">
    <property type="entry name" value="OXIDOREDUCTASE, 2OG-FE II OXYGENASE FAMILY PROTEIN"/>
    <property type="match status" value="1"/>
</dbReference>
<name>A0ABQ7LZV2_BRACM</name>
<accession>A0ABQ7LZV2</accession>
<keyword evidence="3 5" id="KW-0560">Oxidoreductase</keyword>
<evidence type="ECO:0000256" key="4">
    <source>
        <dbReference type="ARBA" id="ARBA00023004"/>
    </source>
</evidence>
<reference evidence="7 8" key="1">
    <citation type="submission" date="2021-03" db="EMBL/GenBank/DDBJ databases">
        <authorList>
            <person name="King G.J."/>
            <person name="Bancroft I."/>
            <person name="Baten A."/>
            <person name="Bloomfield J."/>
            <person name="Borpatragohain P."/>
            <person name="He Z."/>
            <person name="Irish N."/>
            <person name="Irwin J."/>
            <person name="Liu K."/>
            <person name="Mauleon R.P."/>
            <person name="Moore J."/>
            <person name="Morris R."/>
            <person name="Ostergaard L."/>
            <person name="Wang B."/>
            <person name="Wells R."/>
        </authorList>
    </citation>
    <scope>NUCLEOTIDE SEQUENCE [LARGE SCALE GENOMIC DNA]</scope>
    <source>
        <strain evidence="7">R-o-18</strain>
        <tissue evidence="7">Leaf</tissue>
    </source>
</reference>
<comment type="similarity">
    <text evidence="1 5">Belongs to the iron/ascorbate-dependent oxidoreductase family.</text>
</comment>
<dbReference type="InterPro" id="IPR005123">
    <property type="entry name" value="Oxoglu/Fe-dep_dioxygenase_dom"/>
</dbReference>
<protein>
    <recommendedName>
        <fullName evidence="6">Fe2OG dioxygenase domain-containing protein</fullName>
    </recommendedName>
</protein>
<dbReference type="Gene3D" id="2.60.120.330">
    <property type="entry name" value="B-lactam Antibiotic, Isopenicillin N Synthase, Chain"/>
    <property type="match status" value="1"/>
</dbReference>
<sequence length="327" mass="37060">METKDFDTYSERKAFDETKEGVKGLVDAHITEIPRIFRVPEGTLSDKKPSVSASDPTIPIIDFADVHVSREHIVEKIKDAAGNWGFFQVINHGVPLTVLEEIQEGVRRFFEQDLEVKKSYFTRDAAKRFVYNSNFDLDAMIEHTKHMTSLGVLLFELLSEALGLSSDTLKSMDCMKGFLMICHYYPPCPQPDLTIGTNNHSDNSFLTILLQDQVGGLQIHHQDHWVDVTPIPGALVINIGDFLQLITNDNFISAEHRVLSNRNETRISVASFFSTSMLPNATVYGPIKELLSKENPPKYREFTLEEYTKGYFKKGLDGTSYLSNFKL</sequence>
<dbReference type="PANTHER" id="PTHR10209:SF712">
    <property type="entry name" value="1-AMINOCYCLOPROPANE-1-CARBOXYLATE OXIDASE HOMOLOG 6"/>
    <property type="match status" value="1"/>
</dbReference>
<evidence type="ECO:0000259" key="6">
    <source>
        <dbReference type="PROSITE" id="PS51471"/>
    </source>
</evidence>
<dbReference type="SUPFAM" id="SSF51197">
    <property type="entry name" value="Clavaminate synthase-like"/>
    <property type="match status" value="1"/>
</dbReference>
<dbReference type="Pfam" id="PF14226">
    <property type="entry name" value="DIOX_N"/>
    <property type="match status" value="1"/>
</dbReference>
<comment type="caution">
    <text evidence="7">The sequence shown here is derived from an EMBL/GenBank/DDBJ whole genome shotgun (WGS) entry which is preliminary data.</text>
</comment>
<evidence type="ECO:0000256" key="5">
    <source>
        <dbReference type="RuleBase" id="RU003682"/>
    </source>
</evidence>
<proteinExistence type="inferred from homology"/>